<gene>
    <name evidence="2" type="ORF">PCON_07983</name>
</gene>
<dbReference type="AlphaFoldDB" id="U4L1K5"/>
<proteinExistence type="predicted"/>
<accession>U4L1K5</accession>
<keyword evidence="1" id="KW-1133">Transmembrane helix</keyword>
<feature type="transmembrane region" description="Helical" evidence="1">
    <location>
        <begin position="14"/>
        <end position="33"/>
    </location>
</feature>
<sequence>MPCFTSADASQQTFVYLLLLGTGILFALTKILLDLRSGSWNDDAICKDLSMGVCIATSLGSATVLVSLTSAILDYAVNTAFRWYEYNAEYKKVTSMNKNMDESDYEGNDEMKPEIVRLKNPKIPMAGYERWKREYFDKMRMTPVETNLI</sequence>
<evidence type="ECO:0000256" key="1">
    <source>
        <dbReference type="SAM" id="Phobius"/>
    </source>
</evidence>
<dbReference type="EMBL" id="HF935410">
    <property type="protein sequence ID" value="CCX08390.1"/>
    <property type="molecule type" value="Genomic_DNA"/>
</dbReference>
<reference evidence="2 3" key="1">
    <citation type="journal article" date="2013" name="PLoS Genet.">
        <title>The genome and development-dependent transcriptomes of Pyronema confluens: a window into fungal evolution.</title>
        <authorList>
            <person name="Traeger S."/>
            <person name="Altegoer F."/>
            <person name="Freitag M."/>
            <person name="Gabaldon T."/>
            <person name="Kempken F."/>
            <person name="Kumar A."/>
            <person name="Marcet-Houben M."/>
            <person name="Poggeler S."/>
            <person name="Stajich J.E."/>
            <person name="Nowrousian M."/>
        </authorList>
    </citation>
    <scope>NUCLEOTIDE SEQUENCE [LARGE SCALE GENOMIC DNA]</scope>
    <source>
        <strain evidence="3">CBS 100304</strain>
        <tissue evidence="2">Vegetative mycelium</tissue>
    </source>
</reference>
<keyword evidence="1" id="KW-0472">Membrane</keyword>
<evidence type="ECO:0000313" key="3">
    <source>
        <dbReference type="Proteomes" id="UP000018144"/>
    </source>
</evidence>
<keyword evidence="1" id="KW-0812">Transmembrane</keyword>
<dbReference type="Proteomes" id="UP000018144">
    <property type="component" value="Unassembled WGS sequence"/>
</dbReference>
<name>U4L1K5_PYROM</name>
<evidence type="ECO:0000313" key="2">
    <source>
        <dbReference type="EMBL" id="CCX08390.1"/>
    </source>
</evidence>
<keyword evidence="3" id="KW-1185">Reference proteome</keyword>
<protein>
    <submittedName>
        <fullName evidence="2">Uncharacterized protein</fullName>
    </submittedName>
</protein>
<organism evidence="2 3">
    <name type="scientific">Pyronema omphalodes (strain CBS 100304)</name>
    <name type="common">Pyronema confluens</name>
    <dbReference type="NCBI Taxonomy" id="1076935"/>
    <lineage>
        <taxon>Eukaryota</taxon>
        <taxon>Fungi</taxon>
        <taxon>Dikarya</taxon>
        <taxon>Ascomycota</taxon>
        <taxon>Pezizomycotina</taxon>
        <taxon>Pezizomycetes</taxon>
        <taxon>Pezizales</taxon>
        <taxon>Pyronemataceae</taxon>
        <taxon>Pyronema</taxon>
    </lineage>
</organism>